<accession>A0A225V7V8</accession>
<reference evidence="4" key="1">
    <citation type="submission" date="2017-03" db="EMBL/GenBank/DDBJ databases">
        <title>Phytopthora megakarya and P. palmivora, two closely related causual agents of cacao black pod achieved similar genome size and gene model numbers by different mechanisms.</title>
        <authorList>
            <person name="Ali S."/>
            <person name="Shao J."/>
            <person name="Larry D.J."/>
            <person name="Kronmiller B."/>
            <person name="Shen D."/>
            <person name="Strem M.D."/>
            <person name="Melnick R.L."/>
            <person name="Guiltinan M.J."/>
            <person name="Tyler B.M."/>
            <person name="Meinhardt L.W."/>
            <person name="Bailey B.A."/>
        </authorList>
    </citation>
    <scope>NUCLEOTIDE SEQUENCE [LARGE SCALE GENOMIC DNA]</scope>
    <source>
        <strain evidence="4">zdho120</strain>
    </source>
</reference>
<evidence type="ECO:0000256" key="1">
    <source>
        <dbReference type="SAM" id="MobiDB-lite"/>
    </source>
</evidence>
<keyword evidence="3" id="KW-0347">Helicase</keyword>
<keyword evidence="3" id="KW-0067">ATP-binding</keyword>
<sequence length="148" mass="16712">MFRNKILIASFFGFYFAIVILLSQDNQEWLHGLNEAAAEKMPYQLRQLFALVLVYSLSTRVDKGAVENIHREDEVRARMAEYKTLKYVANYLASNGKTLEVYGLSEINTYSDVSTEVDGPATESIAQQEVNAYSPTDLEHGTGRPIKP</sequence>
<organism evidence="3 4">
    <name type="scientific">Phytophthora megakarya</name>
    <dbReference type="NCBI Taxonomy" id="4795"/>
    <lineage>
        <taxon>Eukaryota</taxon>
        <taxon>Sar</taxon>
        <taxon>Stramenopiles</taxon>
        <taxon>Oomycota</taxon>
        <taxon>Peronosporomycetes</taxon>
        <taxon>Peronosporales</taxon>
        <taxon>Peronosporaceae</taxon>
        <taxon>Phytophthora</taxon>
    </lineage>
</organism>
<keyword evidence="4" id="KW-1185">Reference proteome</keyword>
<protein>
    <submittedName>
        <fullName evidence="3">Helitron helicase</fullName>
    </submittedName>
</protein>
<proteinExistence type="predicted"/>
<dbReference type="OrthoDB" id="2439059at2759"/>
<keyword evidence="2" id="KW-1133">Transmembrane helix</keyword>
<dbReference type="AlphaFoldDB" id="A0A225V7V8"/>
<evidence type="ECO:0000313" key="4">
    <source>
        <dbReference type="Proteomes" id="UP000198211"/>
    </source>
</evidence>
<keyword evidence="3" id="KW-0378">Hydrolase</keyword>
<evidence type="ECO:0000256" key="2">
    <source>
        <dbReference type="SAM" id="Phobius"/>
    </source>
</evidence>
<dbReference type="Proteomes" id="UP000198211">
    <property type="component" value="Unassembled WGS sequence"/>
</dbReference>
<feature type="region of interest" description="Disordered" evidence="1">
    <location>
        <begin position="127"/>
        <end position="148"/>
    </location>
</feature>
<gene>
    <name evidence="3" type="ORF">PHMEG_00027155</name>
</gene>
<evidence type="ECO:0000313" key="3">
    <source>
        <dbReference type="EMBL" id="OWZ01453.1"/>
    </source>
</evidence>
<feature type="transmembrane region" description="Helical" evidence="2">
    <location>
        <begin position="6"/>
        <end position="23"/>
    </location>
</feature>
<keyword evidence="3" id="KW-0547">Nucleotide-binding</keyword>
<dbReference type="EMBL" id="NBNE01006836">
    <property type="protein sequence ID" value="OWZ01453.1"/>
    <property type="molecule type" value="Genomic_DNA"/>
</dbReference>
<keyword evidence="2" id="KW-0472">Membrane</keyword>
<keyword evidence="2" id="KW-0812">Transmembrane</keyword>
<name>A0A225V7V8_9STRA</name>
<dbReference type="GO" id="GO:0004386">
    <property type="term" value="F:helicase activity"/>
    <property type="evidence" value="ECO:0007669"/>
    <property type="project" value="UniProtKB-KW"/>
</dbReference>
<comment type="caution">
    <text evidence="3">The sequence shown here is derived from an EMBL/GenBank/DDBJ whole genome shotgun (WGS) entry which is preliminary data.</text>
</comment>